<protein>
    <submittedName>
        <fullName evidence="1">Retrotransposable element Tf2</fullName>
    </submittedName>
</protein>
<name>A0A5B6VLX6_9ROSI</name>
<sequence length="143" mass="16309">MTPYKALYGQPPPQHLPYLAGSSKVECMDQSFTLFTVEEVIRVFQVGDLVYLKFQPYWQQSIKKIFNQKFALKKSGILTSITSRFSNPPYLPCVLAQTTCRTIVGSTHSKCNGPQWSYLKGTYSYLGQKHGLKRQPGRHRSVD</sequence>
<dbReference type="AlphaFoldDB" id="A0A5B6VLX6"/>
<dbReference type="EMBL" id="SMMG02000006">
    <property type="protein sequence ID" value="KAA3470279.1"/>
    <property type="molecule type" value="Genomic_DNA"/>
</dbReference>
<evidence type="ECO:0000313" key="2">
    <source>
        <dbReference type="Proteomes" id="UP000325315"/>
    </source>
</evidence>
<reference evidence="2" key="1">
    <citation type="journal article" date="2019" name="Plant Biotechnol. J.">
        <title>Genome sequencing of the Australian wild diploid species Gossypium australe highlights disease resistance and delayed gland morphogenesis.</title>
        <authorList>
            <person name="Cai Y."/>
            <person name="Cai X."/>
            <person name="Wang Q."/>
            <person name="Wang P."/>
            <person name="Zhang Y."/>
            <person name="Cai C."/>
            <person name="Xu Y."/>
            <person name="Wang K."/>
            <person name="Zhou Z."/>
            <person name="Wang C."/>
            <person name="Geng S."/>
            <person name="Li B."/>
            <person name="Dong Q."/>
            <person name="Hou Y."/>
            <person name="Wang H."/>
            <person name="Ai P."/>
            <person name="Liu Z."/>
            <person name="Yi F."/>
            <person name="Sun M."/>
            <person name="An G."/>
            <person name="Cheng J."/>
            <person name="Zhang Y."/>
            <person name="Shi Q."/>
            <person name="Xie Y."/>
            <person name="Shi X."/>
            <person name="Chang Y."/>
            <person name="Huang F."/>
            <person name="Chen Y."/>
            <person name="Hong S."/>
            <person name="Mi L."/>
            <person name="Sun Q."/>
            <person name="Zhang L."/>
            <person name="Zhou B."/>
            <person name="Peng R."/>
            <person name="Zhang X."/>
            <person name="Liu F."/>
        </authorList>
    </citation>
    <scope>NUCLEOTIDE SEQUENCE [LARGE SCALE GENOMIC DNA]</scope>
    <source>
        <strain evidence="2">cv. PA1801</strain>
    </source>
</reference>
<dbReference type="Proteomes" id="UP000325315">
    <property type="component" value="Unassembled WGS sequence"/>
</dbReference>
<accession>A0A5B6VLX6</accession>
<dbReference type="OrthoDB" id="5554229at2759"/>
<evidence type="ECO:0000313" key="1">
    <source>
        <dbReference type="EMBL" id="KAA3470279.1"/>
    </source>
</evidence>
<gene>
    <name evidence="1" type="ORF">EPI10_016001</name>
</gene>
<proteinExistence type="predicted"/>
<comment type="caution">
    <text evidence="1">The sequence shown here is derived from an EMBL/GenBank/DDBJ whole genome shotgun (WGS) entry which is preliminary data.</text>
</comment>
<keyword evidence="2" id="KW-1185">Reference proteome</keyword>
<organism evidence="1 2">
    <name type="scientific">Gossypium australe</name>
    <dbReference type="NCBI Taxonomy" id="47621"/>
    <lineage>
        <taxon>Eukaryota</taxon>
        <taxon>Viridiplantae</taxon>
        <taxon>Streptophyta</taxon>
        <taxon>Embryophyta</taxon>
        <taxon>Tracheophyta</taxon>
        <taxon>Spermatophyta</taxon>
        <taxon>Magnoliopsida</taxon>
        <taxon>eudicotyledons</taxon>
        <taxon>Gunneridae</taxon>
        <taxon>Pentapetalae</taxon>
        <taxon>rosids</taxon>
        <taxon>malvids</taxon>
        <taxon>Malvales</taxon>
        <taxon>Malvaceae</taxon>
        <taxon>Malvoideae</taxon>
        <taxon>Gossypium</taxon>
    </lineage>
</organism>